<gene>
    <name evidence="1" type="ORF">CFS9_13520</name>
</gene>
<dbReference type="GO" id="GO:0003676">
    <property type="term" value="F:nucleic acid binding"/>
    <property type="evidence" value="ECO:0007669"/>
    <property type="project" value="InterPro"/>
</dbReference>
<dbReference type="EMBL" id="AP031573">
    <property type="protein sequence ID" value="BFM42711.1"/>
    <property type="molecule type" value="Genomic_DNA"/>
</dbReference>
<evidence type="ECO:0000313" key="1">
    <source>
        <dbReference type="EMBL" id="BFM42711.1"/>
    </source>
</evidence>
<dbReference type="InterPro" id="IPR012337">
    <property type="entry name" value="RNaseH-like_sf"/>
</dbReference>
<name>A0AAT9GZM6_9FLAO</name>
<proteinExistence type="predicted"/>
<reference evidence="1" key="1">
    <citation type="submission" date="2024-05" db="EMBL/GenBank/DDBJ databases">
        <title>Whole-Genome Sequence of CFS9, a Potential Fish Probiotic Isolated from the Body Surface of Silurus asotus.</title>
        <authorList>
            <person name="Kojima M."/>
            <person name="Tobioka K."/>
            <person name="Yokota K."/>
            <person name="Nakatani H."/>
            <person name="Hori K."/>
            <person name="Tamaru Y."/>
            <person name="Okazaki F."/>
        </authorList>
    </citation>
    <scope>NUCLEOTIDE SEQUENCE</scope>
    <source>
        <strain evidence="1">CFS9</strain>
    </source>
</reference>
<sequence length="626" mass="73525">MIRTKEGRGPGNEPFISFHDLPVHQGTDFKKVCIEKLKDPKDVVVRNHLEKYILPDSKAIKFFAEHRKPCGKPLSLEDQREKATNAIILNAIKTVLNDRLVRSKVFGRKTTEIWKNISEAVNAINTKKWTYSLPGNPRRLKAKYDEYLKNGYEVFLHKGEGQKNAQIIKDEIADFILAKYCLPIKMSIPEVLQDYEREAIKHDWKSLTESAIYNWLYQPERERIWTLARHGLAAYNKKYKHTITRDRSDWFPNAYWAIDGTKLDWIHYWDESSNKMGAKLKIDVMFDVYSEKIIGWDISFTESHIEHFKAIKMAVNEAQCRPYYLTYDHQGGHKMDRMQDLYDSLMAIDGHGTHHPNKAKNHSNPAENLFARIQQEVITKFWFSDGQSITVRRDDNKMNADFILENKAHLKTVDELQKAWIAAVNIWNNGEHPHFDKTSRNQVYQHEMPMKEPLTLWEIMDKMWIEETKRLVTYKSSGMNLKIGGTDYEFEVYDKTGAVDLNFRYKNIGNKFKVRYDPDFLDGYVQLYAKDEKDNYVWIANAEPKRKHQNIPALMKEGDKEKWLADMQVRKLELERTQRELKALENRTGINRETLIEDTELLIKMGGNISKVEQLIAEAADQEYDF</sequence>
<evidence type="ECO:0008006" key="2">
    <source>
        <dbReference type="Google" id="ProtNLM"/>
    </source>
</evidence>
<accession>A0AAT9GZM6</accession>
<protein>
    <recommendedName>
        <fullName evidence="2">Integrase catalytic domain-containing protein</fullName>
    </recommendedName>
</protein>
<dbReference type="Gene3D" id="3.30.420.10">
    <property type="entry name" value="Ribonuclease H-like superfamily/Ribonuclease H"/>
    <property type="match status" value="1"/>
</dbReference>
<dbReference type="AlphaFoldDB" id="A0AAT9GZM6"/>
<dbReference type="InterPro" id="IPR036397">
    <property type="entry name" value="RNaseH_sf"/>
</dbReference>
<dbReference type="SUPFAM" id="SSF53098">
    <property type="entry name" value="Ribonuclease H-like"/>
    <property type="match status" value="1"/>
</dbReference>
<organism evidence="1">
    <name type="scientific">Flavobacterium sp. CFS9</name>
    <dbReference type="NCBI Taxonomy" id="3143118"/>
    <lineage>
        <taxon>Bacteria</taxon>
        <taxon>Pseudomonadati</taxon>
        <taxon>Bacteroidota</taxon>
        <taxon>Flavobacteriia</taxon>
        <taxon>Flavobacteriales</taxon>
        <taxon>Flavobacteriaceae</taxon>
        <taxon>Flavobacterium</taxon>
    </lineage>
</organism>